<dbReference type="EMBL" id="CP117268">
    <property type="protein sequence ID" value="WFS25184.1"/>
    <property type="molecule type" value="Genomic_DNA"/>
</dbReference>
<keyword evidence="1" id="KW-0614">Plasmid</keyword>
<name>A0ABY8IN92_9HYPH</name>
<accession>A0ABY8IN92</accession>
<evidence type="ECO:0000313" key="2">
    <source>
        <dbReference type="Proteomes" id="UP000318939"/>
    </source>
</evidence>
<dbReference type="RefSeq" id="WP_142832081.1">
    <property type="nucleotide sequence ID" value="NZ_CP117268.1"/>
</dbReference>
<proteinExistence type="predicted"/>
<dbReference type="Gene3D" id="1.10.10.1920">
    <property type="match status" value="1"/>
</dbReference>
<dbReference type="InterPro" id="IPR048532">
    <property type="entry name" value="ea8_5-like_sf"/>
</dbReference>
<keyword evidence="2" id="KW-1185">Reference proteome</keyword>
<reference evidence="1 2" key="2">
    <citation type="journal article" date="2023" name="MicrobiologyOpen">
        <title>Genomics of the tumorigenes clade of the family Rhizobiaceae and description of Rhizobium rhododendri sp. nov.</title>
        <authorList>
            <person name="Kuzmanovic N."/>
            <person name="diCenzo G.C."/>
            <person name="Bunk B."/>
            <person name="Sproeer C."/>
            <person name="Fruehling A."/>
            <person name="Neumann-Schaal M."/>
            <person name="Overmann J."/>
            <person name="Smalla K."/>
        </authorList>
    </citation>
    <scope>NUCLEOTIDE SEQUENCE [LARGE SCALE GENOMIC DNA]</scope>
    <source>
        <strain evidence="2">rho-6.2</strain>
        <plasmid evidence="1 2">unnamed1</plasmid>
    </source>
</reference>
<protein>
    <submittedName>
        <fullName evidence="1">Uncharacterized protein</fullName>
    </submittedName>
</protein>
<dbReference type="Proteomes" id="UP000318939">
    <property type="component" value="Plasmid unnamed1"/>
</dbReference>
<evidence type="ECO:0000313" key="1">
    <source>
        <dbReference type="EMBL" id="WFS25184.1"/>
    </source>
</evidence>
<geneLocation type="plasmid" evidence="1 2">
    <name>unnamed1</name>
</geneLocation>
<sequence length="93" mass="10194">MQQEDFLALATGYLVAKGNLAKCEAHGSIFRIENSDFEDGFWKKAMIDRLRGDSGPVPWAAKFKSVDYIDLLKGAYDDHLGVRCSSCAGMMGG</sequence>
<reference evidence="1 2" key="1">
    <citation type="journal article" date="2019" name="Phytopathology">
        <title>A Novel Group of Rhizobium tumorigenes-Like Agrobacteria Associated with Crown Gall Disease of Rhododendron and Blueberry.</title>
        <authorList>
            <person name="Kuzmanovic N."/>
            <person name="Behrens P."/>
            <person name="Idczak E."/>
            <person name="Wagner S."/>
            <person name="Gotz M."/>
            <person name="Sproer C."/>
            <person name="Bunk B."/>
            <person name="Overmann J."/>
            <person name="Smalla K."/>
        </authorList>
    </citation>
    <scope>NUCLEOTIDE SEQUENCE [LARGE SCALE GENOMIC DNA]</scope>
    <source>
        <strain evidence="2">rho-6.2</strain>
    </source>
</reference>
<organism evidence="1 2">
    <name type="scientific">Rhizobium rhododendri</name>
    <dbReference type="NCBI Taxonomy" id="2506430"/>
    <lineage>
        <taxon>Bacteria</taxon>
        <taxon>Pseudomonadati</taxon>
        <taxon>Pseudomonadota</taxon>
        <taxon>Alphaproteobacteria</taxon>
        <taxon>Hyphomicrobiales</taxon>
        <taxon>Rhizobiaceae</taxon>
        <taxon>Rhizobium/Agrobacterium group</taxon>
        <taxon>Rhizobium</taxon>
    </lineage>
</organism>
<gene>
    <name evidence="1" type="ORF">PR018_23235</name>
</gene>